<gene>
    <name evidence="1" type="ORF">H9L09_05325</name>
</gene>
<dbReference type="KEGG" id="nmes:H9L09_05325"/>
<keyword evidence="2" id="KW-1185">Reference proteome</keyword>
<dbReference type="EMBL" id="CP060713">
    <property type="protein sequence ID" value="QNN53827.1"/>
    <property type="molecule type" value="Genomic_DNA"/>
</dbReference>
<dbReference type="Proteomes" id="UP000515947">
    <property type="component" value="Chromosome"/>
</dbReference>
<reference evidence="1 2" key="1">
    <citation type="submission" date="2020-08" db="EMBL/GenBank/DDBJ databases">
        <title>Genome sequence of Nocardioides mesophilus KACC 16243T.</title>
        <authorList>
            <person name="Hyun D.-W."/>
            <person name="Bae J.-W."/>
        </authorList>
    </citation>
    <scope>NUCLEOTIDE SEQUENCE [LARGE SCALE GENOMIC DNA]</scope>
    <source>
        <strain evidence="1 2">KACC 16243</strain>
    </source>
</reference>
<dbReference type="RefSeq" id="WP_187579671.1">
    <property type="nucleotide sequence ID" value="NZ_CP060713.1"/>
</dbReference>
<protein>
    <recommendedName>
        <fullName evidence="3">DUF4157 domain-containing protein</fullName>
    </recommendedName>
</protein>
<sequence length="143" mass="15631">MDRWRLRQVLNGVNGSTALGLVVARAGRARLAPGPRHLLLATGYRLPLPVASAFTLGNVVLTRHDEDWLARRPLLLAHEERHTWQYAACLGLPMLPLYAVAAGWSLLRGSDPATHNAFERLAGLADGGYPLLSARERRRAPAA</sequence>
<evidence type="ECO:0008006" key="3">
    <source>
        <dbReference type="Google" id="ProtNLM"/>
    </source>
</evidence>
<evidence type="ECO:0000313" key="1">
    <source>
        <dbReference type="EMBL" id="QNN53827.1"/>
    </source>
</evidence>
<proteinExistence type="predicted"/>
<accession>A0A7G9RE02</accession>
<name>A0A7G9RE02_9ACTN</name>
<organism evidence="1 2">
    <name type="scientific">Nocardioides mesophilus</name>
    <dbReference type="NCBI Taxonomy" id="433659"/>
    <lineage>
        <taxon>Bacteria</taxon>
        <taxon>Bacillati</taxon>
        <taxon>Actinomycetota</taxon>
        <taxon>Actinomycetes</taxon>
        <taxon>Propionibacteriales</taxon>
        <taxon>Nocardioidaceae</taxon>
        <taxon>Nocardioides</taxon>
    </lineage>
</organism>
<dbReference type="AlphaFoldDB" id="A0A7G9RE02"/>
<evidence type="ECO:0000313" key="2">
    <source>
        <dbReference type="Proteomes" id="UP000515947"/>
    </source>
</evidence>